<feature type="domain" description="GH16" evidence="3">
    <location>
        <begin position="20"/>
        <end position="270"/>
    </location>
</feature>
<dbReference type="InterPro" id="IPR013320">
    <property type="entry name" value="ConA-like_dom_sf"/>
</dbReference>
<dbReference type="RefSeq" id="WP_113891490.1">
    <property type="nucleotide sequence ID" value="NZ_QNRK01000029.1"/>
</dbReference>
<dbReference type="AlphaFoldDB" id="A0A366F065"/>
<evidence type="ECO:0000256" key="2">
    <source>
        <dbReference type="SAM" id="MobiDB-lite"/>
    </source>
</evidence>
<gene>
    <name evidence="4" type="ORF">DFR50_12949</name>
</gene>
<dbReference type="EMBL" id="QNRK01000029">
    <property type="protein sequence ID" value="RBP07119.1"/>
    <property type="molecule type" value="Genomic_DNA"/>
</dbReference>
<proteinExistence type="inferred from homology"/>
<comment type="similarity">
    <text evidence="1">Belongs to the glycosyl hydrolase 16 family.</text>
</comment>
<dbReference type="Gene3D" id="2.60.120.200">
    <property type="match status" value="1"/>
</dbReference>
<dbReference type="InterPro" id="IPR050546">
    <property type="entry name" value="Glycosyl_Hydrlase_16"/>
</dbReference>
<organism evidence="4 5">
    <name type="scientific">Roseiarcus fermentans</name>
    <dbReference type="NCBI Taxonomy" id="1473586"/>
    <lineage>
        <taxon>Bacteria</taxon>
        <taxon>Pseudomonadati</taxon>
        <taxon>Pseudomonadota</taxon>
        <taxon>Alphaproteobacteria</taxon>
        <taxon>Hyphomicrobiales</taxon>
        <taxon>Roseiarcaceae</taxon>
        <taxon>Roseiarcus</taxon>
    </lineage>
</organism>
<evidence type="ECO:0000313" key="5">
    <source>
        <dbReference type="Proteomes" id="UP000253529"/>
    </source>
</evidence>
<dbReference type="PROSITE" id="PS51762">
    <property type="entry name" value="GH16_2"/>
    <property type="match status" value="1"/>
</dbReference>
<reference evidence="4 5" key="1">
    <citation type="submission" date="2018-06" db="EMBL/GenBank/DDBJ databases">
        <title>Genomic Encyclopedia of Type Strains, Phase IV (KMG-IV): sequencing the most valuable type-strain genomes for metagenomic binning, comparative biology and taxonomic classification.</title>
        <authorList>
            <person name="Goeker M."/>
        </authorList>
    </citation>
    <scope>NUCLEOTIDE SEQUENCE [LARGE SCALE GENOMIC DNA]</scope>
    <source>
        <strain evidence="4 5">DSM 24875</strain>
    </source>
</reference>
<dbReference type="SUPFAM" id="SSF49899">
    <property type="entry name" value="Concanavalin A-like lectins/glucanases"/>
    <property type="match status" value="1"/>
</dbReference>
<dbReference type="PANTHER" id="PTHR10963:SF55">
    <property type="entry name" value="GLYCOSIDE HYDROLASE FAMILY 16 PROTEIN"/>
    <property type="match status" value="1"/>
</dbReference>
<dbReference type="InterPro" id="IPR000757">
    <property type="entry name" value="Beta-glucanase-like"/>
</dbReference>
<keyword evidence="4" id="KW-0378">Hydrolase</keyword>
<feature type="compositionally biased region" description="Gly residues" evidence="2">
    <location>
        <begin position="286"/>
        <end position="312"/>
    </location>
</feature>
<comment type="caution">
    <text evidence="4">The sequence shown here is derived from an EMBL/GenBank/DDBJ whole genome shotgun (WGS) entry which is preliminary data.</text>
</comment>
<dbReference type="GO" id="GO:0004553">
    <property type="term" value="F:hydrolase activity, hydrolyzing O-glycosyl compounds"/>
    <property type="evidence" value="ECO:0007669"/>
    <property type="project" value="InterPro"/>
</dbReference>
<dbReference type="GO" id="GO:0005975">
    <property type="term" value="P:carbohydrate metabolic process"/>
    <property type="evidence" value="ECO:0007669"/>
    <property type="project" value="InterPro"/>
</dbReference>
<dbReference type="OrthoDB" id="8230424at2"/>
<protein>
    <submittedName>
        <fullName evidence="4">Glycosyl hydrolase family 16</fullName>
    </submittedName>
</protein>
<accession>A0A366F065</accession>
<dbReference type="Proteomes" id="UP000253529">
    <property type="component" value="Unassembled WGS sequence"/>
</dbReference>
<dbReference type="PANTHER" id="PTHR10963">
    <property type="entry name" value="GLYCOSYL HYDROLASE-RELATED"/>
    <property type="match status" value="1"/>
</dbReference>
<evidence type="ECO:0000259" key="3">
    <source>
        <dbReference type="PROSITE" id="PS51762"/>
    </source>
</evidence>
<keyword evidence="5" id="KW-1185">Reference proteome</keyword>
<dbReference type="Pfam" id="PF00722">
    <property type="entry name" value="Glyco_hydro_16"/>
    <property type="match status" value="1"/>
</dbReference>
<evidence type="ECO:0000256" key="1">
    <source>
        <dbReference type="ARBA" id="ARBA00006865"/>
    </source>
</evidence>
<name>A0A366F065_9HYPH</name>
<evidence type="ECO:0000313" key="4">
    <source>
        <dbReference type="EMBL" id="RBP07119.1"/>
    </source>
</evidence>
<sequence>MSVTLSAPSGFTANDLVFNDSFSGSSLNTADWNTYITSNAAQGYPWNKSANGSGVGGPYDADYDTPAEVGVNNGLTLNAVQKSVAGVNDGANQTFPISAGAVSTYGKMEIDGGYVQISMKEPGGDGQWPSLWLLPGSGAGSSGDNFEIDMQEGGYSGSGNANDVLAYHLHTSGGTVGGQVNTGVDLTAGYNTYGIDWIPGKSITWYLNGKEIAEVTSAQATIPNEPMELIMSNQVANSSTAGWHTSLDSSSPQSMPMLVNDVQVYQAPGSGDTIKGANVTATSSGSTGGGSTGGGSTGGGSTGGGSTGGGSTSGPLTLSIANKALQVTEGGGKVGLGVSVTAPSTSTSTQVLIKGLPSYETISDAADHKTFSGSWIVLSQAQANSGLTLTSNYTGSGKPTATLTVQARDEVAGTYNYTASQTMTVLDPPAATSAATGQASDVVAKLLHAPSIGASAGAGGIQVAHSDLAAAITGGFGAGFASEPQVGVHAPLGQNLAAFDGRPALH</sequence>
<feature type="region of interest" description="Disordered" evidence="2">
    <location>
        <begin position="275"/>
        <end position="314"/>
    </location>
</feature>